<dbReference type="PANTHER" id="PTHR30093">
    <property type="entry name" value="GENERAL SECRETION PATHWAY PROTEIN G"/>
    <property type="match status" value="1"/>
</dbReference>
<dbReference type="PANTHER" id="PTHR30093:SF47">
    <property type="entry name" value="TYPE IV PILUS NON-CORE MINOR PILIN PILE"/>
    <property type="match status" value="1"/>
</dbReference>
<dbReference type="Gene3D" id="3.30.700.10">
    <property type="entry name" value="Glycoprotein, Type 4 Pilin"/>
    <property type="match status" value="1"/>
</dbReference>
<dbReference type="InterPro" id="IPR045584">
    <property type="entry name" value="Pilin-like"/>
</dbReference>
<name>A0A4R1HI98_9GAMM</name>
<evidence type="ECO:0000313" key="4">
    <source>
        <dbReference type="Proteomes" id="UP000295707"/>
    </source>
</evidence>
<dbReference type="InterPro" id="IPR000983">
    <property type="entry name" value="Bac_GSPG_pilin"/>
</dbReference>
<dbReference type="Proteomes" id="UP000295707">
    <property type="component" value="Unassembled WGS sequence"/>
</dbReference>
<dbReference type="NCBIfam" id="TIGR02532">
    <property type="entry name" value="IV_pilin_GFxxxE"/>
    <property type="match status" value="1"/>
</dbReference>
<dbReference type="EMBL" id="SMFX01000001">
    <property type="protein sequence ID" value="TCK19149.1"/>
    <property type="molecule type" value="Genomic_DNA"/>
</dbReference>
<keyword evidence="2" id="KW-1133">Transmembrane helix</keyword>
<dbReference type="InterPro" id="IPR012902">
    <property type="entry name" value="N_methyl_site"/>
</dbReference>
<dbReference type="SUPFAM" id="SSF54523">
    <property type="entry name" value="Pili subunits"/>
    <property type="match status" value="1"/>
</dbReference>
<comment type="caution">
    <text evidence="3">The sequence shown here is derived from an EMBL/GenBank/DDBJ whole genome shotgun (WGS) entry which is preliminary data.</text>
</comment>
<evidence type="ECO:0000313" key="3">
    <source>
        <dbReference type="EMBL" id="TCK19149.1"/>
    </source>
</evidence>
<organism evidence="3 4">
    <name type="scientific">Thiogranum longum</name>
    <dbReference type="NCBI Taxonomy" id="1537524"/>
    <lineage>
        <taxon>Bacteria</taxon>
        <taxon>Pseudomonadati</taxon>
        <taxon>Pseudomonadota</taxon>
        <taxon>Gammaproteobacteria</taxon>
        <taxon>Chromatiales</taxon>
        <taxon>Ectothiorhodospiraceae</taxon>
        <taxon>Thiogranum</taxon>
    </lineage>
</organism>
<keyword evidence="2" id="KW-0472">Membrane</keyword>
<protein>
    <submittedName>
        <fullName evidence="3">Type IV pilus assembly protein PilE</fullName>
    </submittedName>
</protein>
<sequence length="142" mass="14616">MHKHYGFTLIELMIVIAIVAILASIAYPSYQDQVRKSRRADCEGSLLGLANAMERFHTANNTFATATIGAGAGNIFPNQCPIDGGTATYDLTIAAASGSAYTIQAAPTGPQATDKCGTLTLTSTGLKGVTAATGGLTAADCW</sequence>
<feature type="transmembrane region" description="Helical" evidence="2">
    <location>
        <begin position="6"/>
        <end position="30"/>
    </location>
</feature>
<dbReference type="Pfam" id="PF07963">
    <property type="entry name" value="N_methyl"/>
    <property type="match status" value="1"/>
</dbReference>
<keyword evidence="2" id="KW-0812">Transmembrane</keyword>
<accession>A0A4R1HI98</accession>
<reference evidence="3 4" key="1">
    <citation type="submission" date="2019-03" db="EMBL/GenBank/DDBJ databases">
        <title>Genomic Encyclopedia of Type Strains, Phase IV (KMG-IV): sequencing the most valuable type-strain genomes for metagenomic binning, comparative biology and taxonomic classification.</title>
        <authorList>
            <person name="Goeker M."/>
        </authorList>
    </citation>
    <scope>NUCLEOTIDE SEQUENCE [LARGE SCALE GENOMIC DNA]</scope>
    <source>
        <strain evidence="3 4">DSM 19610</strain>
    </source>
</reference>
<dbReference type="RefSeq" id="WP_132973557.1">
    <property type="nucleotide sequence ID" value="NZ_SMFX01000001.1"/>
</dbReference>
<dbReference type="InterPro" id="IPR031982">
    <property type="entry name" value="PilE-like"/>
</dbReference>
<dbReference type="GO" id="GO:0043683">
    <property type="term" value="P:type IV pilus assembly"/>
    <property type="evidence" value="ECO:0007669"/>
    <property type="project" value="InterPro"/>
</dbReference>
<dbReference type="GO" id="GO:0015628">
    <property type="term" value="P:protein secretion by the type II secretion system"/>
    <property type="evidence" value="ECO:0007669"/>
    <property type="project" value="InterPro"/>
</dbReference>
<dbReference type="PRINTS" id="PR00813">
    <property type="entry name" value="BCTERIALGSPG"/>
</dbReference>
<proteinExistence type="predicted"/>
<evidence type="ECO:0000256" key="2">
    <source>
        <dbReference type="SAM" id="Phobius"/>
    </source>
</evidence>
<dbReference type="GO" id="GO:0015627">
    <property type="term" value="C:type II protein secretion system complex"/>
    <property type="evidence" value="ECO:0007669"/>
    <property type="project" value="InterPro"/>
</dbReference>
<keyword evidence="1" id="KW-0488">Methylation</keyword>
<dbReference type="OrthoDB" id="5296638at2"/>
<dbReference type="Pfam" id="PF16732">
    <property type="entry name" value="ComP_DUS"/>
    <property type="match status" value="1"/>
</dbReference>
<dbReference type="AlphaFoldDB" id="A0A4R1HI98"/>
<keyword evidence="4" id="KW-1185">Reference proteome</keyword>
<gene>
    <name evidence="3" type="ORF">DFR30_2445</name>
</gene>
<evidence type="ECO:0000256" key="1">
    <source>
        <dbReference type="ARBA" id="ARBA00022481"/>
    </source>
</evidence>